<dbReference type="InterPro" id="IPR005025">
    <property type="entry name" value="FMN_Rdtase-like_dom"/>
</dbReference>
<name>A0ABR4II55_9EURO</name>
<comment type="caution">
    <text evidence="2">The sequence shown here is derived from an EMBL/GenBank/DDBJ whole genome shotgun (WGS) entry which is preliminary data.</text>
</comment>
<feature type="domain" description="NADPH-dependent FMN reductase-like" evidence="1">
    <location>
        <begin position="1"/>
        <end position="124"/>
    </location>
</feature>
<gene>
    <name evidence="2" type="ORF">BJY01DRAFT_255767</name>
</gene>
<evidence type="ECO:0000313" key="2">
    <source>
        <dbReference type="EMBL" id="KAL2827267.1"/>
    </source>
</evidence>
<sequence length="335" mass="35750">MHILGLSSGTKNGTSETLLKIALKEAAAASPDVTISFLRLPEVAIPGSEQPGIYDKRPALGANSLESIGQKIDDRPAVLEAILACDALIVASPIYTRQAAGVLKFVCDRTLGPYVDAAAVEKAIAGMKSGDPRFKDTNPEQRVLKPRVGALIAAGGATSVEWTSLALPMLHQSVFSLHIRVVDQMVARGVPNPGVALADEALPARAKRLGRNVASQLGKTFEEAEYLGDETGGCPHCRLNTIVVHGTATNDVDCAVCGAKGRLIVGDSGKIQVQYFKEPRTSVITMEGKRMHMEEIEIVARQTATSMADTEDARAEWKLMDQYKVELPSARAHAS</sequence>
<dbReference type="Pfam" id="PF03358">
    <property type="entry name" value="FMN_red"/>
    <property type="match status" value="1"/>
</dbReference>
<evidence type="ECO:0000313" key="3">
    <source>
        <dbReference type="Proteomes" id="UP001610446"/>
    </source>
</evidence>
<dbReference type="InterPro" id="IPR029039">
    <property type="entry name" value="Flavoprotein-like_sf"/>
</dbReference>
<proteinExistence type="predicted"/>
<accession>A0ABR4II55</accession>
<dbReference type="SUPFAM" id="SSF52218">
    <property type="entry name" value="Flavoproteins"/>
    <property type="match status" value="1"/>
</dbReference>
<dbReference type="Proteomes" id="UP001610446">
    <property type="component" value="Unassembled WGS sequence"/>
</dbReference>
<keyword evidence="3" id="KW-1185">Reference proteome</keyword>
<dbReference type="Gene3D" id="3.40.50.360">
    <property type="match status" value="1"/>
</dbReference>
<reference evidence="2 3" key="1">
    <citation type="submission" date="2024-07" db="EMBL/GenBank/DDBJ databases">
        <title>Section-level genome sequencing and comparative genomics of Aspergillus sections Usti and Cavernicolus.</title>
        <authorList>
            <consortium name="Lawrence Berkeley National Laboratory"/>
            <person name="Nybo J.L."/>
            <person name="Vesth T.C."/>
            <person name="Theobald S."/>
            <person name="Frisvad J.C."/>
            <person name="Larsen T.O."/>
            <person name="Kjaerboelling I."/>
            <person name="Rothschild-Mancinelli K."/>
            <person name="Lyhne E.K."/>
            <person name="Kogle M.E."/>
            <person name="Barry K."/>
            <person name="Clum A."/>
            <person name="Na H."/>
            <person name="Ledsgaard L."/>
            <person name="Lin J."/>
            <person name="Lipzen A."/>
            <person name="Kuo A."/>
            <person name="Riley R."/>
            <person name="Mondo S."/>
            <person name="Labutti K."/>
            <person name="Haridas S."/>
            <person name="Pangalinan J."/>
            <person name="Salamov A.A."/>
            <person name="Simmons B.A."/>
            <person name="Magnuson J.K."/>
            <person name="Chen J."/>
            <person name="Drula E."/>
            <person name="Henrissat B."/>
            <person name="Wiebenga A."/>
            <person name="Lubbers R.J."/>
            <person name="Gomes A.C."/>
            <person name="Makela M.R."/>
            <person name="Stajich J."/>
            <person name="Grigoriev I.V."/>
            <person name="Mortensen U.H."/>
            <person name="De Vries R.P."/>
            <person name="Baker S.E."/>
            <person name="Andersen M.R."/>
        </authorList>
    </citation>
    <scope>NUCLEOTIDE SEQUENCE [LARGE SCALE GENOMIC DNA]</scope>
    <source>
        <strain evidence="2 3">CBS 123904</strain>
    </source>
</reference>
<dbReference type="EMBL" id="JBFXLU010000407">
    <property type="protein sequence ID" value="KAL2827267.1"/>
    <property type="molecule type" value="Genomic_DNA"/>
</dbReference>
<organism evidence="2 3">
    <name type="scientific">Aspergillus pseudoustus</name>
    <dbReference type="NCBI Taxonomy" id="1810923"/>
    <lineage>
        <taxon>Eukaryota</taxon>
        <taxon>Fungi</taxon>
        <taxon>Dikarya</taxon>
        <taxon>Ascomycota</taxon>
        <taxon>Pezizomycotina</taxon>
        <taxon>Eurotiomycetes</taxon>
        <taxon>Eurotiomycetidae</taxon>
        <taxon>Eurotiales</taxon>
        <taxon>Aspergillaceae</taxon>
        <taxon>Aspergillus</taxon>
        <taxon>Aspergillus subgen. Nidulantes</taxon>
    </lineage>
</organism>
<protein>
    <submittedName>
        <fullName evidence="2">Flavoprotein-like protein</fullName>
    </submittedName>
</protein>
<evidence type="ECO:0000259" key="1">
    <source>
        <dbReference type="Pfam" id="PF03358"/>
    </source>
</evidence>